<evidence type="ECO:0000256" key="5">
    <source>
        <dbReference type="ARBA" id="ARBA00022741"/>
    </source>
</evidence>
<dbReference type="InterPro" id="IPR011990">
    <property type="entry name" value="TPR-like_helical_dom_sf"/>
</dbReference>
<dbReference type="InterPro" id="IPR050482">
    <property type="entry name" value="Sensor_HK_TwoCompSys"/>
</dbReference>
<dbReference type="SUPFAM" id="SSF48452">
    <property type="entry name" value="TPR-like"/>
    <property type="match status" value="2"/>
</dbReference>
<dbReference type="EC" id="2.7.13.3" evidence="2"/>
<dbReference type="CDD" id="cd16917">
    <property type="entry name" value="HATPase_UhpB-NarQ-NarX-like"/>
    <property type="match status" value="1"/>
</dbReference>
<evidence type="ECO:0000256" key="11">
    <source>
        <dbReference type="SAM" id="Phobius"/>
    </source>
</evidence>
<keyword evidence="11" id="KW-0812">Transmembrane</keyword>
<dbReference type="GO" id="GO:0000155">
    <property type="term" value="F:phosphorelay sensor kinase activity"/>
    <property type="evidence" value="ECO:0007669"/>
    <property type="project" value="InterPro"/>
</dbReference>
<dbReference type="PANTHER" id="PTHR24421">
    <property type="entry name" value="NITRATE/NITRITE SENSOR PROTEIN NARX-RELATED"/>
    <property type="match status" value="1"/>
</dbReference>
<accession>A0A4Q5M098</accession>
<evidence type="ECO:0000256" key="9">
    <source>
        <dbReference type="PROSITE-ProRule" id="PRU00339"/>
    </source>
</evidence>
<evidence type="ECO:0000313" key="15">
    <source>
        <dbReference type="EMBL" id="RYU95552.1"/>
    </source>
</evidence>
<dbReference type="SMART" id="SM00028">
    <property type="entry name" value="TPR"/>
    <property type="match status" value="6"/>
</dbReference>
<evidence type="ECO:0000256" key="7">
    <source>
        <dbReference type="ARBA" id="ARBA00022840"/>
    </source>
</evidence>
<dbReference type="GO" id="GO:0016020">
    <property type="term" value="C:membrane"/>
    <property type="evidence" value="ECO:0007669"/>
    <property type="project" value="InterPro"/>
</dbReference>
<protein>
    <recommendedName>
        <fullName evidence="2">histidine kinase</fullName>
        <ecNumber evidence="2">2.7.13.3</ecNumber>
    </recommendedName>
</protein>
<feature type="chain" id="PRO_5020196197" description="histidine kinase" evidence="12">
    <location>
        <begin position="20"/>
        <end position="646"/>
    </location>
</feature>
<comment type="caution">
    <text evidence="15">The sequence shown here is derived from an EMBL/GenBank/DDBJ whole genome shotgun (WGS) entry which is preliminary data.</text>
</comment>
<dbReference type="RefSeq" id="WP_130021157.1">
    <property type="nucleotide sequence ID" value="NZ_SEWF01000014.1"/>
</dbReference>
<dbReference type="OrthoDB" id="613934at2"/>
<dbReference type="InterPro" id="IPR003594">
    <property type="entry name" value="HATPase_dom"/>
</dbReference>
<dbReference type="Pfam" id="PF13424">
    <property type="entry name" value="TPR_12"/>
    <property type="match status" value="1"/>
</dbReference>
<keyword evidence="10" id="KW-0175">Coiled coil</keyword>
<name>A0A4Q5M098_9BACT</name>
<keyword evidence="8" id="KW-0902">Two-component regulatory system</keyword>
<feature type="domain" description="Histidine kinase/HSP90-like ATPase" evidence="13">
    <location>
        <begin position="557"/>
        <end position="644"/>
    </location>
</feature>
<feature type="transmembrane region" description="Helical" evidence="11">
    <location>
        <begin position="365"/>
        <end position="382"/>
    </location>
</feature>
<dbReference type="AlphaFoldDB" id="A0A4Q5M098"/>
<dbReference type="Gene3D" id="1.25.40.10">
    <property type="entry name" value="Tetratricopeptide repeat domain"/>
    <property type="match status" value="2"/>
</dbReference>
<evidence type="ECO:0000256" key="2">
    <source>
        <dbReference type="ARBA" id="ARBA00012438"/>
    </source>
</evidence>
<reference evidence="15 16" key="1">
    <citation type="submission" date="2019-02" db="EMBL/GenBank/DDBJ databases">
        <title>Bacterial novel species Emticicia sp. 17J42-9 isolated from soil.</title>
        <authorList>
            <person name="Jung H.-Y."/>
        </authorList>
    </citation>
    <scope>NUCLEOTIDE SEQUENCE [LARGE SCALE GENOMIC DNA]</scope>
    <source>
        <strain evidence="15 16">17J42-9</strain>
    </source>
</reference>
<keyword evidence="12" id="KW-0732">Signal</keyword>
<keyword evidence="11" id="KW-0472">Membrane</keyword>
<dbReference type="Proteomes" id="UP000293162">
    <property type="component" value="Unassembled WGS sequence"/>
</dbReference>
<dbReference type="SUPFAM" id="SSF55874">
    <property type="entry name" value="ATPase domain of HSP90 chaperone/DNA topoisomerase II/histidine kinase"/>
    <property type="match status" value="1"/>
</dbReference>
<evidence type="ECO:0000313" key="16">
    <source>
        <dbReference type="Proteomes" id="UP000293162"/>
    </source>
</evidence>
<keyword evidence="5" id="KW-0547">Nucleotide-binding</keyword>
<evidence type="ECO:0000259" key="13">
    <source>
        <dbReference type="Pfam" id="PF02518"/>
    </source>
</evidence>
<feature type="coiled-coil region" evidence="10">
    <location>
        <begin position="387"/>
        <end position="446"/>
    </location>
</feature>
<feature type="domain" description="Signal transduction histidine kinase subgroup 3 dimerisation and phosphoacceptor" evidence="14">
    <location>
        <begin position="451"/>
        <end position="515"/>
    </location>
</feature>
<dbReference type="Pfam" id="PF02518">
    <property type="entry name" value="HATPase_c"/>
    <property type="match status" value="1"/>
</dbReference>
<dbReference type="Gene3D" id="3.30.565.10">
    <property type="entry name" value="Histidine kinase-like ATPase, C-terminal domain"/>
    <property type="match status" value="1"/>
</dbReference>
<dbReference type="GO" id="GO:0005524">
    <property type="term" value="F:ATP binding"/>
    <property type="evidence" value="ECO:0007669"/>
    <property type="project" value="UniProtKB-KW"/>
</dbReference>
<dbReference type="PROSITE" id="PS50005">
    <property type="entry name" value="TPR"/>
    <property type="match status" value="1"/>
</dbReference>
<sequence>MRKYTVCYLLLFFSISAYGQQVINQRVDSLKAILAKLPPERTSFSNDTLRVKVLCALAFRMAFSKPDSSVFYSEQALKIGERLNHILSIARANHQLGYSYLMLGKDFESSEYFFKSLKLSEQIKSDTLIASNNRQIAHAYFELKKYDLAEKHYNKAMPYFLKINYKKGYANCLNDIGRSYYMRKDYEKALAYFQQCLVYARKNGIQIMENYCTWSIANTYIEKKEYDKALAYATIGMKLNETIEGMVEYDWVMGYEALARIYSGKGDFKQALYYAEKPFKQFSDIREYNKLPLYERLYVIHKELGNYQKALYYHEEYIRLAEDSKKQEYEKQLESMRFEYDNMQLKENNALLNQDLIRETLIKKGLIIGVIGVLIFVVFFWWNNRLLKDKNQLIENQKEEILLVKTEVEELNKTLERKVEERTSELIQANNELTQKNQEISAALVKGQTLERKRVASELHDNLGSTLSGIRWMLQAIDRENLTSEEKKVYTNILNMMNNAYEEVRLISHNLLPDDFEQKGLFGALHKLTSDINQSGKLKIALVIEKDVIINDQKTALELYSICMELINNILKHAQATQAEIRFEQSSENWYVTVKDNGRGADINSANNGKGIKNIKNRVEALAASISFNSIANKSTIIKVTVPFIA</sequence>
<dbReference type="Gene3D" id="1.20.5.1930">
    <property type="match status" value="1"/>
</dbReference>
<dbReference type="InterPro" id="IPR011712">
    <property type="entry name" value="Sig_transdc_His_kin_sub3_dim/P"/>
</dbReference>
<evidence type="ECO:0000256" key="3">
    <source>
        <dbReference type="ARBA" id="ARBA00022553"/>
    </source>
</evidence>
<organism evidence="15 16">
    <name type="scientific">Emticicia agri</name>
    <dbReference type="NCBI Taxonomy" id="2492393"/>
    <lineage>
        <taxon>Bacteria</taxon>
        <taxon>Pseudomonadati</taxon>
        <taxon>Bacteroidota</taxon>
        <taxon>Cytophagia</taxon>
        <taxon>Cytophagales</taxon>
        <taxon>Leadbetterellaceae</taxon>
        <taxon>Emticicia</taxon>
    </lineage>
</organism>
<keyword evidence="9" id="KW-0802">TPR repeat</keyword>
<feature type="signal peptide" evidence="12">
    <location>
        <begin position="1"/>
        <end position="19"/>
    </location>
</feature>
<gene>
    <name evidence="15" type="ORF">EWM59_11705</name>
</gene>
<keyword evidence="6" id="KW-0418">Kinase</keyword>
<dbReference type="EMBL" id="SEWF01000014">
    <property type="protein sequence ID" value="RYU95552.1"/>
    <property type="molecule type" value="Genomic_DNA"/>
</dbReference>
<proteinExistence type="predicted"/>
<dbReference type="PANTHER" id="PTHR24421:SF10">
    <property type="entry name" value="NITRATE_NITRITE SENSOR PROTEIN NARQ"/>
    <property type="match status" value="1"/>
</dbReference>
<keyword evidence="11" id="KW-1133">Transmembrane helix</keyword>
<keyword evidence="7" id="KW-0067">ATP-binding</keyword>
<keyword evidence="4" id="KW-0808">Transferase</keyword>
<evidence type="ECO:0000256" key="10">
    <source>
        <dbReference type="SAM" id="Coils"/>
    </source>
</evidence>
<evidence type="ECO:0000256" key="1">
    <source>
        <dbReference type="ARBA" id="ARBA00000085"/>
    </source>
</evidence>
<evidence type="ECO:0000256" key="8">
    <source>
        <dbReference type="ARBA" id="ARBA00023012"/>
    </source>
</evidence>
<keyword evidence="3" id="KW-0597">Phosphoprotein</keyword>
<evidence type="ECO:0000256" key="12">
    <source>
        <dbReference type="SAM" id="SignalP"/>
    </source>
</evidence>
<evidence type="ECO:0000259" key="14">
    <source>
        <dbReference type="Pfam" id="PF07730"/>
    </source>
</evidence>
<dbReference type="InterPro" id="IPR019734">
    <property type="entry name" value="TPR_rpt"/>
</dbReference>
<evidence type="ECO:0000256" key="6">
    <source>
        <dbReference type="ARBA" id="ARBA00022777"/>
    </source>
</evidence>
<comment type="catalytic activity">
    <reaction evidence="1">
        <text>ATP + protein L-histidine = ADP + protein N-phospho-L-histidine.</text>
        <dbReference type="EC" id="2.7.13.3"/>
    </reaction>
</comment>
<keyword evidence="16" id="KW-1185">Reference proteome</keyword>
<dbReference type="InterPro" id="IPR036890">
    <property type="entry name" value="HATPase_C_sf"/>
</dbReference>
<evidence type="ECO:0000256" key="4">
    <source>
        <dbReference type="ARBA" id="ARBA00022679"/>
    </source>
</evidence>
<dbReference type="GO" id="GO:0046983">
    <property type="term" value="F:protein dimerization activity"/>
    <property type="evidence" value="ECO:0007669"/>
    <property type="project" value="InterPro"/>
</dbReference>
<feature type="repeat" description="TPR" evidence="9">
    <location>
        <begin position="170"/>
        <end position="203"/>
    </location>
</feature>
<dbReference type="Pfam" id="PF07730">
    <property type="entry name" value="HisKA_3"/>
    <property type="match status" value="1"/>
</dbReference>